<sequence length="288" mass="31670">MYLAAHLSVLSSPPPPATTPAAPPPRASTGYSTVIIPSRWVPERRHTYLNSNRYVPGLRVRVWAGQPRTVWKNCRIVRPRQRPSINCVPNCTKIRQLLLLLPSINFKLNRPPDTRKRWSFMKCEIHPFARSQGTPFYFTDIIKISVGGQDLPISQTVFDTAGSIIDSGTVITRLPPDAYSALSTAFQQQMKKYPRAPAYSIFDTCYDFGSYTTITIPTISFTFGGNVKVDLEATGTLIAVSSTQACLAFAGNRDDTEVGIFGNTQQKTLEVVYEVAGGKLGFGAGGCN</sequence>
<dbReference type="SUPFAM" id="SSF50630">
    <property type="entry name" value="Acid proteases"/>
    <property type="match status" value="1"/>
</dbReference>
<comment type="similarity">
    <text evidence="1">Belongs to the peptidase A1 family.</text>
</comment>
<evidence type="ECO:0000313" key="3">
    <source>
        <dbReference type="EMBL" id="KAL0330904.1"/>
    </source>
</evidence>
<dbReference type="InterPro" id="IPR032799">
    <property type="entry name" value="TAXi_C"/>
</dbReference>
<name>A0AAW2MH60_9LAMI</name>
<dbReference type="InterPro" id="IPR033121">
    <property type="entry name" value="PEPTIDASE_A1"/>
</dbReference>
<protein>
    <submittedName>
        <fullName evidence="3">Aspartyl protease family protein</fullName>
    </submittedName>
</protein>
<dbReference type="FunFam" id="2.40.70.10:FF:000013">
    <property type="entry name" value="Aspartyl protease AED1"/>
    <property type="match status" value="1"/>
</dbReference>
<dbReference type="InterPro" id="IPR021109">
    <property type="entry name" value="Peptidase_aspartic_dom_sf"/>
</dbReference>
<dbReference type="PROSITE" id="PS51767">
    <property type="entry name" value="PEPTIDASE_A1"/>
    <property type="match status" value="1"/>
</dbReference>
<reference evidence="3" key="2">
    <citation type="journal article" date="2024" name="Plant">
        <title>Genomic evolution and insights into agronomic trait innovations of Sesamum species.</title>
        <authorList>
            <person name="Miao H."/>
            <person name="Wang L."/>
            <person name="Qu L."/>
            <person name="Liu H."/>
            <person name="Sun Y."/>
            <person name="Le M."/>
            <person name="Wang Q."/>
            <person name="Wei S."/>
            <person name="Zheng Y."/>
            <person name="Lin W."/>
            <person name="Duan Y."/>
            <person name="Cao H."/>
            <person name="Xiong S."/>
            <person name="Wang X."/>
            <person name="Wei L."/>
            <person name="Li C."/>
            <person name="Ma Q."/>
            <person name="Ju M."/>
            <person name="Zhao R."/>
            <person name="Li G."/>
            <person name="Mu C."/>
            <person name="Tian Q."/>
            <person name="Mei H."/>
            <person name="Zhang T."/>
            <person name="Gao T."/>
            <person name="Zhang H."/>
        </authorList>
    </citation>
    <scope>NUCLEOTIDE SEQUENCE</scope>
    <source>
        <strain evidence="3">G01</strain>
    </source>
</reference>
<keyword evidence="3" id="KW-0378">Hydrolase</keyword>
<organism evidence="3">
    <name type="scientific">Sesamum angustifolium</name>
    <dbReference type="NCBI Taxonomy" id="2727405"/>
    <lineage>
        <taxon>Eukaryota</taxon>
        <taxon>Viridiplantae</taxon>
        <taxon>Streptophyta</taxon>
        <taxon>Embryophyta</taxon>
        <taxon>Tracheophyta</taxon>
        <taxon>Spermatophyta</taxon>
        <taxon>Magnoliopsida</taxon>
        <taxon>eudicotyledons</taxon>
        <taxon>Gunneridae</taxon>
        <taxon>Pentapetalae</taxon>
        <taxon>asterids</taxon>
        <taxon>lamiids</taxon>
        <taxon>Lamiales</taxon>
        <taxon>Pedaliaceae</taxon>
        <taxon>Sesamum</taxon>
    </lineage>
</organism>
<dbReference type="AlphaFoldDB" id="A0AAW2MH60"/>
<reference evidence="3" key="1">
    <citation type="submission" date="2020-06" db="EMBL/GenBank/DDBJ databases">
        <authorList>
            <person name="Li T."/>
            <person name="Hu X."/>
            <person name="Zhang T."/>
            <person name="Song X."/>
            <person name="Zhang H."/>
            <person name="Dai N."/>
            <person name="Sheng W."/>
            <person name="Hou X."/>
            <person name="Wei L."/>
        </authorList>
    </citation>
    <scope>NUCLEOTIDE SEQUENCE</scope>
    <source>
        <strain evidence="3">G01</strain>
        <tissue evidence="3">Leaf</tissue>
    </source>
</reference>
<dbReference type="InterPro" id="IPR001461">
    <property type="entry name" value="Aspartic_peptidase_A1"/>
</dbReference>
<dbReference type="EMBL" id="JACGWK010000010">
    <property type="protein sequence ID" value="KAL0330904.1"/>
    <property type="molecule type" value="Genomic_DNA"/>
</dbReference>
<gene>
    <name evidence="3" type="ORF">Sangu_1635900</name>
</gene>
<evidence type="ECO:0000259" key="2">
    <source>
        <dbReference type="PROSITE" id="PS51767"/>
    </source>
</evidence>
<comment type="caution">
    <text evidence="3">The sequence shown here is derived from an EMBL/GenBank/DDBJ whole genome shotgun (WGS) entry which is preliminary data.</text>
</comment>
<dbReference type="GO" id="GO:0004190">
    <property type="term" value="F:aspartic-type endopeptidase activity"/>
    <property type="evidence" value="ECO:0007669"/>
    <property type="project" value="InterPro"/>
</dbReference>
<feature type="domain" description="Peptidase A1" evidence="2">
    <location>
        <begin position="127"/>
        <end position="283"/>
    </location>
</feature>
<dbReference type="GO" id="GO:0006508">
    <property type="term" value="P:proteolysis"/>
    <property type="evidence" value="ECO:0007669"/>
    <property type="project" value="UniProtKB-KW"/>
</dbReference>
<dbReference type="PANTHER" id="PTHR13683">
    <property type="entry name" value="ASPARTYL PROTEASES"/>
    <property type="match status" value="1"/>
</dbReference>
<dbReference type="Gene3D" id="2.40.70.10">
    <property type="entry name" value="Acid Proteases"/>
    <property type="match status" value="1"/>
</dbReference>
<dbReference type="Pfam" id="PF14541">
    <property type="entry name" value="TAXi_C"/>
    <property type="match status" value="1"/>
</dbReference>
<keyword evidence="3" id="KW-0645">Protease</keyword>
<evidence type="ECO:0000256" key="1">
    <source>
        <dbReference type="ARBA" id="ARBA00007447"/>
    </source>
</evidence>
<accession>A0AAW2MH60</accession>
<proteinExistence type="inferred from homology"/>
<dbReference type="PANTHER" id="PTHR13683:SF750">
    <property type="entry name" value="ASPARTYL PROTEASE AED1"/>
    <property type="match status" value="1"/>
</dbReference>